<feature type="transmembrane region" description="Helical" evidence="1">
    <location>
        <begin position="389"/>
        <end position="415"/>
    </location>
</feature>
<feature type="transmembrane region" description="Helical" evidence="1">
    <location>
        <begin position="178"/>
        <end position="196"/>
    </location>
</feature>
<dbReference type="OrthoDB" id="816862at2"/>
<feature type="transmembrane region" description="Helical" evidence="1">
    <location>
        <begin position="490"/>
        <end position="511"/>
    </location>
</feature>
<keyword evidence="1" id="KW-1133">Transmembrane helix</keyword>
<sequence>MRPLNYLLLMYIKNTVKELKKKPLILILYIFAAVALIGMIILSIAAPSLSEARGSREVYGAIVTTALFVFSYFGIKQGISRGNSFFRLADVNMVFTAPISPKKVLVYGFIKQFFTSFIIIFVLIFQIPNLRMNFPMVNYGILVIYLSVFTLFFSMQLIGILIYSIASKSAKARTWMERALNVMVFMVLGGFLLTLMRVKDLVHAGVVFLNNTYISYIPFIGWFKVVLDSTVRGFDAAFFINAALIIVSIAAMVFVIYRLKTDYYEDVLEATERLEELVKQKREGKIKPALSNVRVKRVGHTYWGNGPSAIFHRHLLEYKKTGFFFIDRNTLIIGAVGIASKYFFPQASIRTVLYFSIYMLFFFALQGKWTQELGKPYIYLIPAGSATKVLYATLADIIKYMVDGFVLFIAAGLIFKSDAATIVLSAIAYTTYGAVYTYGDVLFQKLLGSMHSKNLSLLVKSIISLFVIAPGLIIYFVAGFILRDVAFVQYFTYAILIAYNVIASFLIMLIGKSIFENLEMG</sequence>
<protein>
    <submittedName>
        <fullName evidence="2">Putative ABC exporter</fullName>
    </submittedName>
</protein>
<feature type="transmembrane region" description="Helical" evidence="1">
    <location>
        <begin position="24"/>
        <end position="46"/>
    </location>
</feature>
<evidence type="ECO:0000313" key="2">
    <source>
        <dbReference type="EMBL" id="RCX19278.1"/>
    </source>
</evidence>
<proteinExistence type="predicted"/>
<keyword evidence="3" id="KW-1185">Reference proteome</keyword>
<feature type="transmembrane region" description="Helical" evidence="1">
    <location>
        <begin position="58"/>
        <end position="75"/>
    </location>
</feature>
<feature type="transmembrane region" description="Helical" evidence="1">
    <location>
        <begin position="323"/>
        <end position="344"/>
    </location>
</feature>
<gene>
    <name evidence="2" type="ORF">DFR58_10322</name>
</gene>
<feature type="transmembrane region" description="Helical" evidence="1">
    <location>
        <begin position="351"/>
        <end position="369"/>
    </location>
</feature>
<feature type="transmembrane region" description="Helical" evidence="1">
    <location>
        <begin position="104"/>
        <end position="127"/>
    </location>
</feature>
<dbReference type="Pfam" id="PF16962">
    <property type="entry name" value="ABC_export"/>
    <property type="match status" value="1"/>
</dbReference>
<feature type="transmembrane region" description="Helical" evidence="1">
    <location>
        <begin position="458"/>
        <end position="478"/>
    </location>
</feature>
<name>A0A369BF88_9FIRM</name>
<dbReference type="EMBL" id="QPJT01000003">
    <property type="protein sequence ID" value="RCX19278.1"/>
    <property type="molecule type" value="Genomic_DNA"/>
</dbReference>
<organism evidence="2 3">
    <name type="scientific">Anaerobacterium chartisolvens</name>
    <dbReference type="NCBI Taxonomy" id="1297424"/>
    <lineage>
        <taxon>Bacteria</taxon>
        <taxon>Bacillati</taxon>
        <taxon>Bacillota</taxon>
        <taxon>Clostridia</taxon>
        <taxon>Eubacteriales</taxon>
        <taxon>Oscillospiraceae</taxon>
        <taxon>Anaerobacterium</taxon>
    </lineage>
</organism>
<keyword evidence="1" id="KW-0472">Membrane</keyword>
<feature type="transmembrane region" description="Helical" evidence="1">
    <location>
        <begin position="139"/>
        <end position="166"/>
    </location>
</feature>
<evidence type="ECO:0000256" key="1">
    <source>
        <dbReference type="SAM" id="Phobius"/>
    </source>
</evidence>
<feature type="transmembrane region" description="Helical" evidence="1">
    <location>
        <begin position="422"/>
        <end position="438"/>
    </location>
</feature>
<dbReference type="RefSeq" id="WP_114296356.1">
    <property type="nucleotide sequence ID" value="NZ_QPJT01000003.1"/>
</dbReference>
<evidence type="ECO:0000313" key="3">
    <source>
        <dbReference type="Proteomes" id="UP000253034"/>
    </source>
</evidence>
<dbReference type="InterPro" id="IPR031584">
    <property type="entry name" value="Put_ABC_export"/>
</dbReference>
<dbReference type="AlphaFoldDB" id="A0A369BF88"/>
<keyword evidence="1" id="KW-0812">Transmembrane</keyword>
<accession>A0A369BF88</accession>
<feature type="transmembrane region" description="Helical" evidence="1">
    <location>
        <begin position="238"/>
        <end position="257"/>
    </location>
</feature>
<dbReference type="Proteomes" id="UP000253034">
    <property type="component" value="Unassembled WGS sequence"/>
</dbReference>
<feature type="transmembrane region" description="Helical" evidence="1">
    <location>
        <begin position="202"/>
        <end position="226"/>
    </location>
</feature>
<comment type="caution">
    <text evidence="2">The sequence shown here is derived from an EMBL/GenBank/DDBJ whole genome shotgun (WGS) entry which is preliminary data.</text>
</comment>
<reference evidence="2 3" key="1">
    <citation type="submission" date="2018-07" db="EMBL/GenBank/DDBJ databases">
        <title>Genomic Encyclopedia of Type Strains, Phase IV (KMG-IV): sequencing the most valuable type-strain genomes for metagenomic binning, comparative biology and taxonomic classification.</title>
        <authorList>
            <person name="Goeker M."/>
        </authorList>
    </citation>
    <scope>NUCLEOTIDE SEQUENCE [LARGE SCALE GENOMIC DNA]</scope>
    <source>
        <strain evidence="2 3">DSM 27016</strain>
    </source>
</reference>